<dbReference type="PANTHER" id="PTHR47354">
    <property type="entry name" value="NADH OXIDOREDUCTASE HCR"/>
    <property type="match status" value="1"/>
</dbReference>
<reference evidence="5 6" key="1">
    <citation type="submission" date="2017-04" db="EMBL/GenBank/DDBJ databases">
        <title>Comparative genome analysis of Subtercola boreus.</title>
        <authorList>
            <person name="Cho Y.-J."/>
            <person name="Cho A."/>
            <person name="Kim O.-S."/>
            <person name="Lee J.-I."/>
        </authorList>
    </citation>
    <scope>NUCLEOTIDE SEQUENCE [LARGE SCALE GENOMIC DNA]</scope>
    <source>
        <strain evidence="5 6">P28004</strain>
    </source>
</reference>
<evidence type="ECO:0000313" key="5">
    <source>
        <dbReference type="EMBL" id="RFA29815.1"/>
    </source>
</evidence>
<evidence type="ECO:0000256" key="1">
    <source>
        <dbReference type="ARBA" id="ARBA00001974"/>
    </source>
</evidence>
<dbReference type="PANTHER" id="PTHR47354:SF5">
    <property type="entry name" value="PROTEIN RFBI"/>
    <property type="match status" value="1"/>
</dbReference>
<dbReference type="InterPro" id="IPR001433">
    <property type="entry name" value="OxRdtase_FAD/NAD-bd"/>
</dbReference>
<dbReference type="AlphaFoldDB" id="A0A3E0WHT2"/>
<dbReference type="PROSITE" id="PS51384">
    <property type="entry name" value="FAD_FR"/>
    <property type="match status" value="1"/>
</dbReference>
<dbReference type="Gene3D" id="2.40.30.10">
    <property type="entry name" value="Translation factors"/>
    <property type="match status" value="1"/>
</dbReference>
<dbReference type="Pfam" id="PF00970">
    <property type="entry name" value="FAD_binding_6"/>
    <property type="match status" value="1"/>
</dbReference>
<dbReference type="GO" id="GO:0016491">
    <property type="term" value="F:oxidoreductase activity"/>
    <property type="evidence" value="ECO:0007669"/>
    <property type="project" value="InterPro"/>
</dbReference>
<dbReference type="InterPro" id="IPR017927">
    <property type="entry name" value="FAD-bd_FR_type"/>
</dbReference>
<dbReference type="Gene3D" id="3.40.50.80">
    <property type="entry name" value="Nucleotide-binding domain of ferredoxin-NADP reductase (FNR) module"/>
    <property type="match status" value="1"/>
</dbReference>
<dbReference type="SUPFAM" id="SSF52343">
    <property type="entry name" value="Ferredoxin reductase-like, C-terminal NADP-linked domain"/>
    <property type="match status" value="1"/>
</dbReference>
<dbReference type="InterPro" id="IPR050415">
    <property type="entry name" value="MRET"/>
</dbReference>
<dbReference type="Pfam" id="PF00175">
    <property type="entry name" value="NAD_binding_1"/>
    <property type="match status" value="1"/>
</dbReference>
<name>A0A3E0WHT2_9MICO</name>
<protein>
    <submittedName>
        <fullName evidence="5">Oxidoreductase</fullName>
    </submittedName>
</protein>
<evidence type="ECO:0000256" key="2">
    <source>
        <dbReference type="ARBA" id="ARBA00022714"/>
    </source>
</evidence>
<organism evidence="5 6">
    <name type="scientific">Subtercola boreus</name>
    <dbReference type="NCBI Taxonomy" id="120213"/>
    <lineage>
        <taxon>Bacteria</taxon>
        <taxon>Bacillati</taxon>
        <taxon>Actinomycetota</taxon>
        <taxon>Actinomycetes</taxon>
        <taxon>Micrococcales</taxon>
        <taxon>Microbacteriaceae</taxon>
        <taxon>Subtercola</taxon>
    </lineage>
</organism>
<dbReference type="InterPro" id="IPR017938">
    <property type="entry name" value="Riboflavin_synthase-like_b-brl"/>
</dbReference>
<dbReference type="EMBL" id="NBXE01000002">
    <property type="protein sequence ID" value="RFA29815.1"/>
    <property type="molecule type" value="Genomic_DNA"/>
</dbReference>
<keyword evidence="2" id="KW-0001">2Fe-2S</keyword>
<dbReference type="Proteomes" id="UP000257080">
    <property type="component" value="Unassembled WGS sequence"/>
</dbReference>
<keyword evidence="2" id="KW-0408">Iron</keyword>
<sequence length="254" mass="26926">MPEWQAARLVAAHDETATARTLVFDIPGWPGHLAGQHVDVRVTAPDGYTASREYSIASGEVDAPPPDLPAMPDSGVNVELSVEELDDGEVSPYLVRGLEVGDHLEVRGPVGGYFVWQPSQTEPVQLIAGGSGVVPLMSMLRTHAAAGHPSPMRLLYSVRGPQFAFYAEELQRIAAASGGAVTVDYVYTRTAPAGADRSVGRLTLEELSTLALPASASPTTYLCGPNSFVESVSQWLLALGHPAECIFTERFGGA</sequence>
<gene>
    <name evidence="5" type="ORF">B7R25_01720</name>
</gene>
<evidence type="ECO:0000259" key="4">
    <source>
        <dbReference type="PROSITE" id="PS51384"/>
    </source>
</evidence>
<dbReference type="GO" id="GO:0051537">
    <property type="term" value="F:2 iron, 2 sulfur cluster binding"/>
    <property type="evidence" value="ECO:0007669"/>
    <property type="project" value="UniProtKB-KW"/>
</dbReference>
<keyword evidence="3" id="KW-0411">Iron-sulfur</keyword>
<dbReference type="InterPro" id="IPR008333">
    <property type="entry name" value="Cbr1-like_FAD-bd_dom"/>
</dbReference>
<comment type="cofactor">
    <cofactor evidence="1">
        <name>FAD</name>
        <dbReference type="ChEBI" id="CHEBI:57692"/>
    </cofactor>
</comment>
<dbReference type="PRINTS" id="PR00406">
    <property type="entry name" value="CYTB5RDTASE"/>
</dbReference>
<keyword evidence="2" id="KW-0479">Metal-binding</keyword>
<comment type="caution">
    <text evidence="5">The sequence shown here is derived from an EMBL/GenBank/DDBJ whole genome shotgun (WGS) entry which is preliminary data.</text>
</comment>
<dbReference type="OrthoDB" id="5179582at2"/>
<accession>A0A3E0WHT2</accession>
<proteinExistence type="predicted"/>
<feature type="domain" description="FAD-binding FR-type" evidence="4">
    <location>
        <begin position="2"/>
        <end position="116"/>
    </location>
</feature>
<evidence type="ECO:0000256" key="3">
    <source>
        <dbReference type="ARBA" id="ARBA00023014"/>
    </source>
</evidence>
<dbReference type="CDD" id="cd06217">
    <property type="entry name" value="FNR_iron_sulfur_binding_3"/>
    <property type="match status" value="1"/>
</dbReference>
<dbReference type="SUPFAM" id="SSF63380">
    <property type="entry name" value="Riboflavin synthase domain-like"/>
    <property type="match status" value="1"/>
</dbReference>
<evidence type="ECO:0000313" key="6">
    <source>
        <dbReference type="Proteomes" id="UP000257080"/>
    </source>
</evidence>
<dbReference type="InterPro" id="IPR039261">
    <property type="entry name" value="FNR_nucleotide-bd"/>
</dbReference>